<dbReference type="CDD" id="cd05237">
    <property type="entry name" value="UDP_invert_4-6DH_SDR_e"/>
    <property type="match status" value="1"/>
</dbReference>
<dbReference type="KEGG" id="sapp:SAC06_02980"/>
<dbReference type="SUPFAM" id="SSF51735">
    <property type="entry name" value="NAD(P)-binding Rossmann-fold domains"/>
    <property type="match status" value="2"/>
</dbReference>
<dbReference type="Gene3D" id="3.40.50.720">
    <property type="entry name" value="NAD(P)-binding Rossmann-like Domain"/>
    <property type="match status" value="2"/>
</dbReference>
<accession>A0AAU7V963</accession>
<feature type="transmembrane region" description="Helical" evidence="2">
    <location>
        <begin position="74"/>
        <end position="95"/>
    </location>
</feature>
<evidence type="ECO:0000259" key="3">
    <source>
        <dbReference type="Pfam" id="PF02719"/>
    </source>
</evidence>
<feature type="domain" description="Polysaccharide biosynthesis protein CapD-like" evidence="3">
    <location>
        <begin position="281"/>
        <end position="558"/>
    </location>
</feature>
<dbReference type="RefSeq" id="WP_350258739.1">
    <property type="nucleotide sequence ID" value="NZ_CP138335.1"/>
</dbReference>
<dbReference type="PANTHER" id="PTHR43318">
    <property type="entry name" value="UDP-N-ACETYLGLUCOSAMINE 4,6-DEHYDRATASE"/>
    <property type="match status" value="1"/>
</dbReference>
<keyword evidence="2" id="KW-1133">Transmembrane helix</keyword>
<feature type="transmembrane region" description="Helical" evidence="2">
    <location>
        <begin position="7"/>
        <end position="29"/>
    </location>
</feature>
<gene>
    <name evidence="4" type="ORF">SAC06_02980</name>
</gene>
<organism evidence="4">
    <name type="scientific">Scrofimicrobium appendicitidis</name>
    <dbReference type="NCBI Taxonomy" id="3079930"/>
    <lineage>
        <taxon>Bacteria</taxon>
        <taxon>Bacillati</taxon>
        <taxon>Actinomycetota</taxon>
        <taxon>Actinomycetes</taxon>
        <taxon>Actinomycetales</taxon>
        <taxon>Actinomycetaceae</taxon>
        <taxon>Scrofimicrobium</taxon>
    </lineage>
</organism>
<dbReference type="Pfam" id="PF13727">
    <property type="entry name" value="CoA_binding_3"/>
    <property type="match status" value="1"/>
</dbReference>
<dbReference type="Pfam" id="PF02719">
    <property type="entry name" value="Polysacc_synt_2"/>
    <property type="match status" value="1"/>
</dbReference>
<dbReference type="AlphaFoldDB" id="A0AAU7V963"/>
<sequence>MKKSLNWVYGGFDVLAWCIATLLAVALRYDVHVSAAEWKSAGLILVAAVLLQLAFGYVFYLYRGRHRWGSFEAVREVALTAVMTGLSLWIITFLFVDHLHLSRTIAPIATGFALLFMFFSRYVGRLIASEHLTRAKQGKPVILIGAGYVGEHLARRLTTDSNAELMPVAFLDDDPDKAHLRLCGVPVRGTIQDLPKVAHETGATQAIVALAQPSPTLLRDIQAQAKQMGLKVMMMPPLEQVLRYGLSENRLRDLSIEDLLGRSVVDTNVEEIAEYLSGKRVLVTGAGGSIGSQLCAEITKHNPSELIMLDRDETGLQQTQLKVRGNGLLDSNEVVLADIRDREALEELFLNRRPDVVFHAAALKHLPMLEQYPDEAWKTNVLGTYNVLCAADRAGVKTFINVSTDKAADPTSILGLSKRLAERLTSWMGQKNGGRYLSVRFGNVIGSRGSMLPTFHRLIEEGKPLTVTHPDVTRYFMTIPEACQLVLQAGGIGRVGEVLILDMGEPVRILDIAEQMIALSGKDIEIVFTGLREGEKLDEVLHGELEQEDRPFHPKISHAVVEPLCRDGLSLDQWHEMVALEPEQRRQVDQYVNQTV</sequence>
<protein>
    <submittedName>
        <fullName evidence="4">Nucleoside-diphosphate sugar epimerase/dehydratase</fullName>
    </submittedName>
</protein>
<dbReference type="InterPro" id="IPR036291">
    <property type="entry name" value="NAD(P)-bd_dom_sf"/>
</dbReference>
<keyword evidence="2" id="KW-0472">Membrane</keyword>
<dbReference type="InterPro" id="IPR003869">
    <property type="entry name" value="Polysac_CapD-like"/>
</dbReference>
<proteinExistence type="inferred from homology"/>
<feature type="transmembrane region" description="Helical" evidence="2">
    <location>
        <begin position="41"/>
        <end position="62"/>
    </location>
</feature>
<evidence type="ECO:0000256" key="1">
    <source>
        <dbReference type="ARBA" id="ARBA00007430"/>
    </source>
</evidence>
<name>A0AAU7V963_9ACTO</name>
<dbReference type="PANTHER" id="PTHR43318:SF1">
    <property type="entry name" value="POLYSACCHARIDE BIOSYNTHESIS PROTEIN EPSC-RELATED"/>
    <property type="match status" value="1"/>
</dbReference>
<comment type="similarity">
    <text evidence="1">Belongs to the polysaccharide synthase family.</text>
</comment>
<feature type="transmembrane region" description="Helical" evidence="2">
    <location>
        <begin position="101"/>
        <end position="119"/>
    </location>
</feature>
<reference evidence="4" key="1">
    <citation type="submission" date="2023-11" db="EMBL/GenBank/DDBJ databases">
        <title>Scrofimicrobium hongkongense sp. nov., isolated from a patient with peritonitis.</title>
        <authorList>
            <person name="Lao H.Y."/>
            <person name="Wong A.Y.P."/>
            <person name="Ng T.L."/>
            <person name="Wong R.Y.L."/>
            <person name="Yau M.C.Y."/>
            <person name="Lam J.Y.W."/>
            <person name="Siu G.K.H."/>
        </authorList>
    </citation>
    <scope>NUCLEOTIDE SEQUENCE</scope>
    <source>
        <strain evidence="4">R131</strain>
    </source>
</reference>
<evidence type="ECO:0000256" key="2">
    <source>
        <dbReference type="SAM" id="Phobius"/>
    </source>
</evidence>
<keyword evidence="2" id="KW-0812">Transmembrane</keyword>
<evidence type="ECO:0000313" key="4">
    <source>
        <dbReference type="EMBL" id="XBW08539.1"/>
    </source>
</evidence>
<dbReference type="InterPro" id="IPR051203">
    <property type="entry name" value="Polysaccharide_Synthase-Rel"/>
</dbReference>
<dbReference type="EMBL" id="CP138335">
    <property type="protein sequence ID" value="XBW08539.1"/>
    <property type="molecule type" value="Genomic_DNA"/>
</dbReference>